<keyword evidence="1" id="KW-0805">Transcription regulation</keyword>
<feature type="domain" description="HTH gntR-type" evidence="4">
    <location>
        <begin position="22"/>
        <end position="90"/>
    </location>
</feature>
<dbReference type="PANTHER" id="PTHR44846">
    <property type="entry name" value="MANNOSYL-D-GLYCERATE TRANSPORT/METABOLISM SYSTEM REPRESSOR MNGR-RELATED"/>
    <property type="match status" value="1"/>
</dbReference>
<dbReference type="GO" id="GO:0003677">
    <property type="term" value="F:DNA binding"/>
    <property type="evidence" value="ECO:0007669"/>
    <property type="project" value="UniProtKB-KW"/>
</dbReference>
<dbReference type="InterPro" id="IPR011663">
    <property type="entry name" value="UTRA"/>
</dbReference>
<dbReference type="Pfam" id="PF07702">
    <property type="entry name" value="UTRA"/>
    <property type="match status" value="1"/>
</dbReference>
<dbReference type="Gene3D" id="1.10.10.10">
    <property type="entry name" value="Winged helix-like DNA-binding domain superfamily/Winged helix DNA-binding domain"/>
    <property type="match status" value="1"/>
</dbReference>
<accession>A0A1K0IR59</accession>
<dbReference type="CDD" id="cd07377">
    <property type="entry name" value="WHTH_GntR"/>
    <property type="match status" value="1"/>
</dbReference>
<evidence type="ECO:0000256" key="3">
    <source>
        <dbReference type="ARBA" id="ARBA00023163"/>
    </source>
</evidence>
<evidence type="ECO:0000256" key="1">
    <source>
        <dbReference type="ARBA" id="ARBA00023015"/>
    </source>
</evidence>
<dbReference type="InterPro" id="IPR050679">
    <property type="entry name" value="Bact_HTH_transcr_reg"/>
</dbReference>
<dbReference type="GO" id="GO:0045892">
    <property type="term" value="P:negative regulation of DNA-templated transcription"/>
    <property type="evidence" value="ECO:0007669"/>
    <property type="project" value="TreeGrafter"/>
</dbReference>
<gene>
    <name evidence="5" type="ORF">CNECB9_620032</name>
</gene>
<evidence type="ECO:0000256" key="2">
    <source>
        <dbReference type="ARBA" id="ARBA00023125"/>
    </source>
</evidence>
<proteinExistence type="predicted"/>
<dbReference type="InterPro" id="IPR000524">
    <property type="entry name" value="Tscrpt_reg_HTH_GntR"/>
</dbReference>
<dbReference type="EMBL" id="FMSH01000510">
    <property type="protein sequence ID" value="SCU99709.1"/>
    <property type="molecule type" value="Genomic_DNA"/>
</dbReference>
<dbReference type="SUPFAM" id="SSF64288">
    <property type="entry name" value="Chorismate lyase-like"/>
    <property type="match status" value="1"/>
</dbReference>
<dbReference type="PROSITE" id="PS50949">
    <property type="entry name" value="HTH_GNTR"/>
    <property type="match status" value="1"/>
</dbReference>
<reference evidence="5" key="1">
    <citation type="submission" date="2016-09" db="EMBL/GenBank/DDBJ databases">
        <authorList>
            <person name="Capua I."/>
            <person name="De Benedictis P."/>
            <person name="Joannis T."/>
            <person name="Lombin L.H."/>
            <person name="Cattoli G."/>
        </authorList>
    </citation>
    <scope>NUCLEOTIDE SEQUENCE</scope>
    <source>
        <strain evidence="5">B9</strain>
    </source>
</reference>
<organism evidence="5">
    <name type="scientific">Cupriavidus necator</name>
    <name type="common">Alcaligenes eutrophus</name>
    <name type="synonym">Ralstonia eutropha</name>
    <dbReference type="NCBI Taxonomy" id="106590"/>
    <lineage>
        <taxon>Bacteria</taxon>
        <taxon>Pseudomonadati</taxon>
        <taxon>Pseudomonadota</taxon>
        <taxon>Betaproteobacteria</taxon>
        <taxon>Burkholderiales</taxon>
        <taxon>Burkholderiaceae</taxon>
        <taxon>Cupriavidus</taxon>
    </lineage>
</organism>
<keyword evidence="2" id="KW-0238">DNA-binding</keyword>
<sequence>MKALESMQDDTDAYAAALAATPPRHLDLARTLMQEIIGGRPPVGELLPTEAELCERWNLSRYAVRQAVQKLTSLGMVTRQAGVGTRVIADRPQSRFMQVMDSPADLVSYAKGTTLRTSGSSTIQADEALAALLRCAPGAAWLHIAGTRYGCPPALEPIALVDIYVDGTYDGLSQPGQTLDVPVYTMVEKQYGIKITRVEQKVEGWLIEGAQAKALQVPDKSAGLRITRTYFLREQAIVVTTGVHPASRFSYCTSYQLTQAGS</sequence>
<keyword evidence="3" id="KW-0804">Transcription</keyword>
<dbReference type="AlphaFoldDB" id="A0A1K0IR59"/>
<evidence type="ECO:0000259" key="4">
    <source>
        <dbReference type="PROSITE" id="PS50949"/>
    </source>
</evidence>
<dbReference type="InterPro" id="IPR036390">
    <property type="entry name" value="WH_DNA-bd_sf"/>
</dbReference>
<protein>
    <submittedName>
        <fullName evidence="5">Putative transcriptional regulator, gntR ubiC families</fullName>
    </submittedName>
</protein>
<dbReference type="GO" id="GO:0003700">
    <property type="term" value="F:DNA-binding transcription factor activity"/>
    <property type="evidence" value="ECO:0007669"/>
    <property type="project" value="InterPro"/>
</dbReference>
<name>A0A1K0IR59_CUPNE</name>
<dbReference type="SUPFAM" id="SSF46785">
    <property type="entry name" value="Winged helix' DNA-binding domain"/>
    <property type="match status" value="1"/>
</dbReference>
<dbReference type="PANTHER" id="PTHR44846:SF1">
    <property type="entry name" value="MANNOSYL-D-GLYCERATE TRANSPORT_METABOLISM SYSTEM REPRESSOR MNGR-RELATED"/>
    <property type="match status" value="1"/>
</dbReference>
<dbReference type="Pfam" id="PF00392">
    <property type="entry name" value="GntR"/>
    <property type="match status" value="1"/>
</dbReference>
<dbReference type="Gene3D" id="3.40.1410.10">
    <property type="entry name" value="Chorismate lyase-like"/>
    <property type="match status" value="1"/>
</dbReference>
<evidence type="ECO:0000313" key="5">
    <source>
        <dbReference type="EMBL" id="SCU99709.1"/>
    </source>
</evidence>
<dbReference type="PRINTS" id="PR00035">
    <property type="entry name" value="HTHGNTR"/>
</dbReference>
<dbReference type="SMART" id="SM00345">
    <property type="entry name" value="HTH_GNTR"/>
    <property type="match status" value="1"/>
</dbReference>
<dbReference type="InterPro" id="IPR028978">
    <property type="entry name" value="Chorismate_lyase_/UTRA_dom_sf"/>
</dbReference>
<dbReference type="InterPro" id="IPR036388">
    <property type="entry name" value="WH-like_DNA-bd_sf"/>
</dbReference>
<dbReference type="SMART" id="SM00866">
    <property type="entry name" value="UTRA"/>
    <property type="match status" value="1"/>
</dbReference>